<dbReference type="Proteomes" id="UP001610334">
    <property type="component" value="Unassembled WGS sequence"/>
</dbReference>
<protein>
    <recommendedName>
        <fullName evidence="3">NB-ARC domain-containing protein</fullName>
    </recommendedName>
</protein>
<dbReference type="SMART" id="SM00028">
    <property type="entry name" value="TPR"/>
    <property type="match status" value="3"/>
</dbReference>
<dbReference type="PRINTS" id="PR00364">
    <property type="entry name" value="DISEASERSIST"/>
</dbReference>
<reference evidence="4 5" key="1">
    <citation type="submission" date="2024-07" db="EMBL/GenBank/DDBJ databases">
        <title>Section-level genome sequencing and comparative genomics of Aspergillus sections Usti and Cavernicolus.</title>
        <authorList>
            <consortium name="Lawrence Berkeley National Laboratory"/>
            <person name="Nybo J.L."/>
            <person name="Vesth T.C."/>
            <person name="Theobald S."/>
            <person name="Frisvad J.C."/>
            <person name="Larsen T.O."/>
            <person name="Kjaerboelling I."/>
            <person name="Rothschild-Mancinelli K."/>
            <person name="Lyhne E.K."/>
            <person name="Kogle M.E."/>
            <person name="Barry K."/>
            <person name="Clum A."/>
            <person name="Na H."/>
            <person name="Ledsgaard L."/>
            <person name="Lin J."/>
            <person name="Lipzen A."/>
            <person name="Kuo A."/>
            <person name="Riley R."/>
            <person name="Mondo S."/>
            <person name="Labutti K."/>
            <person name="Haridas S."/>
            <person name="Pangalinan J."/>
            <person name="Salamov A.A."/>
            <person name="Simmons B.A."/>
            <person name="Magnuson J.K."/>
            <person name="Chen J."/>
            <person name="Drula E."/>
            <person name="Henrissat B."/>
            <person name="Wiebenga A."/>
            <person name="Lubbers R.J."/>
            <person name="Gomes A.C."/>
            <person name="Makela M.R."/>
            <person name="Stajich J."/>
            <person name="Grigoriev I.V."/>
            <person name="Mortensen U.H."/>
            <person name="De Vries R.P."/>
            <person name="Baker S.E."/>
            <person name="Andersen M.R."/>
        </authorList>
    </citation>
    <scope>NUCLEOTIDE SEQUENCE [LARGE SCALE GENOMIC DNA]</scope>
    <source>
        <strain evidence="4 5">CBS 588.65</strain>
    </source>
</reference>
<feature type="region of interest" description="Disordered" evidence="1">
    <location>
        <begin position="935"/>
        <end position="954"/>
    </location>
</feature>
<organism evidence="4 5">
    <name type="scientific">Aspergillus granulosus</name>
    <dbReference type="NCBI Taxonomy" id="176169"/>
    <lineage>
        <taxon>Eukaryota</taxon>
        <taxon>Fungi</taxon>
        <taxon>Dikarya</taxon>
        <taxon>Ascomycota</taxon>
        <taxon>Pezizomycotina</taxon>
        <taxon>Eurotiomycetes</taxon>
        <taxon>Eurotiomycetidae</taxon>
        <taxon>Eurotiales</taxon>
        <taxon>Aspergillaceae</taxon>
        <taxon>Aspergillus</taxon>
        <taxon>Aspergillus subgen. Nidulantes</taxon>
    </lineage>
</organism>
<dbReference type="Pfam" id="PF13424">
    <property type="entry name" value="TPR_12"/>
    <property type="match status" value="1"/>
</dbReference>
<gene>
    <name evidence="4" type="ORF">BJX63DRAFT_440639</name>
</gene>
<evidence type="ECO:0000259" key="3">
    <source>
        <dbReference type="Pfam" id="PF00931"/>
    </source>
</evidence>
<dbReference type="EMBL" id="JBFXLT010000165">
    <property type="protein sequence ID" value="KAL2802756.1"/>
    <property type="molecule type" value="Genomic_DNA"/>
</dbReference>
<name>A0ABR4GV64_9EURO</name>
<feature type="transmembrane region" description="Helical" evidence="2">
    <location>
        <begin position="133"/>
        <end position="152"/>
    </location>
</feature>
<dbReference type="SUPFAM" id="SSF53474">
    <property type="entry name" value="alpha/beta-Hydrolases"/>
    <property type="match status" value="1"/>
</dbReference>
<dbReference type="PANTHER" id="PTHR46082:SF6">
    <property type="entry name" value="AAA+ ATPASE DOMAIN-CONTAINING PROTEIN-RELATED"/>
    <property type="match status" value="1"/>
</dbReference>
<feature type="region of interest" description="Disordered" evidence="1">
    <location>
        <begin position="1"/>
        <end position="24"/>
    </location>
</feature>
<dbReference type="SUPFAM" id="SSF48452">
    <property type="entry name" value="TPR-like"/>
    <property type="match status" value="2"/>
</dbReference>
<sequence length="954" mass="107486">MSQKQQVNQTRMTNLSRKGMPIDENPLLPENLGLRSIYEPPNGNPGISIVAIHGLETMSPRTWVYKDQKTKKSTNWLEDAKMLREAVPTAELFTYNWVANFMDNGFEKSLKDHADTFLDQLTTQLRTRSKMPIIFLASCFGGLLLAKALLIASQQTSAHKHVLRSTVGIIFLATPFHGSSVARLAQWGASVGKVMGKESSHSLVTMLQSSDKQLKELTEAFNQLMTHPLPMPLYCYYELGGTQLVRRFLPGACVKLLSPFFRKVLLVEKDSAILGGHLTKSRTVSHSLMNKFYGPDDPDYKVLRDILIGFVDKADDVIYNRSDTARRAHVMIPYPRNTTFVGRRDQLKQLLDAIPPQNVPEKCQINAIVGLDGVGKTELALEAAYKVHELDKECSVFWVRADSKASFDADYARISQRLKIPTRSENVIRQVNEKLDTRPGRWLLVLDGVDENQAFFSEWHKSEWLPTSNKGGSILLTAANRDIAILVDAPFITVPALNDCEALELLKQGFIGSEGHLDSDDNNRDTLELLKHLAGLPLAIKLASQYIRRSHTNVKKYLELWRTRDQEMIEILCQPPSGQEWQSPLASRRAVAATWLITLTQIKDSNSSSLKFLKFIALCGQNNIPISMIKKETQETQIGVDSVINDLMTYSFVTKPMIDSDCIDVHPLNHDWKPTITTTIEGLANSHPFPSDDTLVLWKGEIEHVESVLDQSNSSDMGYEPSVWRLLYMAGHARYLMKDNDKAKELHKRALLLEGLKAATTLETSSQLRRDGKYQQAEIRYREAVEHQKKALGKDHPTVTEQQKHLACTLLLQGKFQEAIKGYSDALVVEEKMLGKQHPSTITTRTSLAFALKANGDHTKAITEFEQVCQLKETTMGAQHPSTLASMDDLAIMRQQRGHHSQSEILLWRVVRLKKKVYGENHPSTLTSSELLKLSQQRHHSLGHEPRTVPANSR</sequence>
<dbReference type="InterPro" id="IPR011990">
    <property type="entry name" value="TPR-like_helical_dom_sf"/>
</dbReference>
<evidence type="ECO:0000313" key="4">
    <source>
        <dbReference type="EMBL" id="KAL2802756.1"/>
    </source>
</evidence>
<dbReference type="Gene3D" id="1.25.40.10">
    <property type="entry name" value="Tetratricopeptide repeat domain"/>
    <property type="match status" value="1"/>
</dbReference>
<feature type="compositionally biased region" description="Polar residues" evidence="1">
    <location>
        <begin position="1"/>
        <end position="16"/>
    </location>
</feature>
<dbReference type="InterPro" id="IPR053137">
    <property type="entry name" value="NLR-like"/>
</dbReference>
<keyword evidence="2" id="KW-0812">Transmembrane</keyword>
<keyword evidence="2" id="KW-0472">Membrane</keyword>
<dbReference type="SUPFAM" id="SSF52540">
    <property type="entry name" value="P-loop containing nucleoside triphosphate hydrolases"/>
    <property type="match status" value="1"/>
</dbReference>
<dbReference type="Gene3D" id="3.40.50.1820">
    <property type="entry name" value="alpha/beta hydrolase"/>
    <property type="match status" value="1"/>
</dbReference>
<dbReference type="Gene3D" id="3.40.50.300">
    <property type="entry name" value="P-loop containing nucleotide triphosphate hydrolases"/>
    <property type="match status" value="1"/>
</dbReference>
<accession>A0ABR4GV64</accession>
<dbReference type="InterPro" id="IPR002182">
    <property type="entry name" value="NB-ARC"/>
</dbReference>
<evidence type="ECO:0000256" key="1">
    <source>
        <dbReference type="SAM" id="MobiDB-lite"/>
    </source>
</evidence>
<dbReference type="PANTHER" id="PTHR46082">
    <property type="entry name" value="ATP/GTP-BINDING PROTEIN-RELATED"/>
    <property type="match status" value="1"/>
</dbReference>
<dbReference type="InterPro" id="IPR029058">
    <property type="entry name" value="AB_hydrolase_fold"/>
</dbReference>
<dbReference type="Pfam" id="PF13374">
    <property type="entry name" value="TPR_10"/>
    <property type="match status" value="2"/>
</dbReference>
<feature type="domain" description="NB-ARC" evidence="3">
    <location>
        <begin position="361"/>
        <end position="508"/>
    </location>
</feature>
<evidence type="ECO:0000256" key="2">
    <source>
        <dbReference type="SAM" id="Phobius"/>
    </source>
</evidence>
<keyword evidence="2" id="KW-1133">Transmembrane helix</keyword>
<dbReference type="Pfam" id="PF00931">
    <property type="entry name" value="NB-ARC"/>
    <property type="match status" value="1"/>
</dbReference>
<proteinExistence type="predicted"/>
<dbReference type="InterPro" id="IPR019734">
    <property type="entry name" value="TPR_rpt"/>
</dbReference>
<evidence type="ECO:0000313" key="5">
    <source>
        <dbReference type="Proteomes" id="UP001610334"/>
    </source>
</evidence>
<dbReference type="InterPro" id="IPR027417">
    <property type="entry name" value="P-loop_NTPase"/>
</dbReference>
<comment type="caution">
    <text evidence="4">The sequence shown here is derived from an EMBL/GenBank/DDBJ whole genome shotgun (WGS) entry which is preliminary data.</text>
</comment>
<keyword evidence="5" id="KW-1185">Reference proteome</keyword>